<dbReference type="InterPro" id="IPR023393">
    <property type="entry name" value="START-like_dom_sf"/>
</dbReference>
<dbReference type="SUPFAM" id="SSF55961">
    <property type="entry name" value="Bet v1-like"/>
    <property type="match status" value="1"/>
</dbReference>
<dbReference type="SMART" id="SM00234">
    <property type="entry name" value="START"/>
    <property type="match status" value="1"/>
</dbReference>
<accession>A0A814GDW7</accession>
<evidence type="ECO:0000313" key="2">
    <source>
        <dbReference type="EMBL" id="CAF0994921.1"/>
    </source>
</evidence>
<keyword evidence="3" id="KW-1185">Reference proteome</keyword>
<dbReference type="GO" id="GO:0008289">
    <property type="term" value="F:lipid binding"/>
    <property type="evidence" value="ECO:0007669"/>
    <property type="project" value="InterPro"/>
</dbReference>
<evidence type="ECO:0000313" key="3">
    <source>
        <dbReference type="Proteomes" id="UP000663879"/>
    </source>
</evidence>
<evidence type="ECO:0000259" key="1">
    <source>
        <dbReference type="PROSITE" id="PS50848"/>
    </source>
</evidence>
<dbReference type="PANTHER" id="PTHR19308">
    <property type="entry name" value="PHOSPHATIDYLCHOLINE TRANSFER PROTEIN"/>
    <property type="match status" value="1"/>
</dbReference>
<proteinExistence type="predicted"/>
<reference evidence="2" key="1">
    <citation type="submission" date="2021-02" db="EMBL/GenBank/DDBJ databases">
        <authorList>
            <person name="Nowell W R."/>
        </authorList>
    </citation>
    <scope>NUCLEOTIDE SEQUENCE</scope>
    <source>
        <strain evidence="2">Ploen Becks lab</strain>
    </source>
</reference>
<dbReference type="OrthoDB" id="5403181at2759"/>
<name>A0A814GDW7_9BILA</name>
<dbReference type="InterPro" id="IPR051213">
    <property type="entry name" value="START_lipid_transfer"/>
</dbReference>
<sequence>MLKLGEVKLPIEKDFEFIRNFCTSDEGWSLENSKKNMKIYTKQDDKFPYKALKCIGDFKCSAKCLYDVVQDSEYCDYWDDRKEQSIDICQVSENSDLIFYLLKFHKPFKKRDFVIQRCWKDYGEEKEKILYNHSVNHSKYPPNSDTVRAVSFITATLIKPTSENTCTFYFVTHADPGGLPPWIVNLSTKLYGPKFVDKLHKACLKYDKWKSKNNPNFMPWIYPEQRKAPMIDWNDIMQLDETDLKKNMIDESKIGESEVESIDLNDEI</sequence>
<dbReference type="PROSITE" id="PS50848">
    <property type="entry name" value="START"/>
    <property type="match status" value="1"/>
</dbReference>
<dbReference type="Gene3D" id="3.30.530.20">
    <property type="match status" value="1"/>
</dbReference>
<protein>
    <recommendedName>
        <fullName evidence="1">START domain-containing protein</fullName>
    </recommendedName>
</protein>
<dbReference type="InterPro" id="IPR002913">
    <property type="entry name" value="START_lipid-bd_dom"/>
</dbReference>
<dbReference type="Proteomes" id="UP000663879">
    <property type="component" value="Unassembled WGS sequence"/>
</dbReference>
<feature type="domain" description="START" evidence="1">
    <location>
        <begin position="16"/>
        <end position="208"/>
    </location>
</feature>
<comment type="caution">
    <text evidence="2">The sequence shown here is derived from an EMBL/GenBank/DDBJ whole genome shotgun (WGS) entry which is preliminary data.</text>
</comment>
<dbReference type="EMBL" id="CAJNOC010003719">
    <property type="protein sequence ID" value="CAF0994921.1"/>
    <property type="molecule type" value="Genomic_DNA"/>
</dbReference>
<gene>
    <name evidence="2" type="ORF">OXX778_LOCUS16107</name>
</gene>
<dbReference type="GO" id="GO:0005737">
    <property type="term" value="C:cytoplasm"/>
    <property type="evidence" value="ECO:0007669"/>
    <property type="project" value="UniProtKB-ARBA"/>
</dbReference>
<dbReference type="AlphaFoldDB" id="A0A814GDW7"/>
<organism evidence="2 3">
    <name type="scientific">Brachionus calyciflorus</name>
    <dbReference type="NCBI Taxonomy" id="104777"/>
    <lineage>
        <taxon>Eukaryota</taxon>
        <taxon>Metazoa</taxon>
        <taxon>Spiralia</taxon>
        <taxon>Gnathifera</taxon>
        <taxon>Rotifera</taxon>
        <taxon>Eurotatoria</taxon>
        <taxon>Monogononta</taxon>
        <taxon>Pseudotrocha</taxon>
        <taxon>Ploima</taxon>
        <taxon>Brachionidae</taxon>
        <taxon>Brachionus</taxon>
    </lineage>
</organism>
<dbReference type="Pfam" id="PF01852">
    <property type="entry name" value="START"/>
    <property type="match status" value="1"/>
</dbReference>
<dbReference type="PANTHER" id="PTHR19308:SF14">
    <property type="entry name" value="START DOMAIN-CONTAINING PROTEIN"/>
    <property type="match status" value="1"/>
</dbReference>